<dbReference type="Pfam" id="PF00534">
    <property type="entry name" value="Glycos_transf_1"/>
    <property type="match status" value="1"/>
</dbReference>
<feature type="domain" description="Glycosyl transferase family 1" evidence="1">
    <location>
        <begin position="191"/>
        <end position="334"/>
    </location>
</feature>
<dbReference type="RefSeq" id="WP_278099964.1">
    <property type="nucleotide sequence ID" value="NZ_CP091092.1"/>
</dbReference>
<dbReference type="GeneID" id="79949060"/>
<evidence type="ECO:0000313" key="3">
    <source>
        <dbReference type="Proteomes" id="UP001218895"/>
    </source>
</evidence>
<reference evidence="2" key="1">
    <citation type="submission" date="2022-01" db="EMBL/GenBank/DDBJ databases">
        <title>Complete genome of Methanomicrobium antiquum DSM 21220.</title>
        <authorList>
            <person name="Chen S.-C."/>
            <person name="You Y.-T."/>
            <person name="Zhou Y.-Z."/>
            <person name="Lai M.-C."/>
        </authorList>
    </citation>
    <scope>NUCLEOTIDE SEQUENCE</scope>
    <source>
        <strain evidence="2">DSM 21220</strain>
    </source>
</reference>
<dbReference type="AlphaFoldDB" id="A0AAF0FS57"/>
<dbReference type="SUPFAM" id="SSF53756">
    <property type="entry name" value="UDP-Glycosyltransferase/glycogen phosphorylase"/>
    <property type="match status" value="1"/>
</dbReference>
<dbReference type="PANTHER" id="PTHR12526">
    <property type="entry name" value="GLYCOSYLTRANSFERASE"/>
    <property type="match status" value="1"/>
</dbReference>
<accession>A0AAF0FS57</accession>
<dbReference type="GO" id="GO:0016757">
    <property type="term" value="F:glycosyltransferase activity"/>
    <property type="evidence" value="ECO:0007669"/>
    <property type="project" value="InterPro"/>
</dbReference>
<evidence type="ECO:0000259" key="1">
    <source>
        <dbReference type="Pfam" id="PF00534"/>
    </source>
</evidence>
<dbReference type="KEGG" id="manq:L1994_01650"/>
<sequence length="366" mass="41803">MTGNDVVSLFAPVKSDKNVLLSYITRPFEIDQNSLEFLSHTNKWECLQIAQTWVDHGYNVDIIDYDNNYFKPKKNYSIFIDIHSNMERLSSQLGKNCKKILHITGAYWKFQNRAEKIRLSNLQDRKNFSLAPRSQVPPSRGIEFADCATILGNEFTKGTFSEFGKKLYEIPLSTTIEYPLFEKDFSKINKNYLWFGSSGMVHKGLDLVLDVFRELPDYNLTVCGNVSKEKDFEKAYYEELYCLPNIHTLGFVDVRSDIFLAVIKNTAALIFPSCSEGQSGCVVTCMHAGLIPVISYESGVSVSNNSGIILKNNNIEEILCSIINLSTKPADELRAMSLNSWLYARKYHTRENFLNHYCSFADKLVE</sequence>
<protein>
    <submittedName>
        <fullName evidence="2">Glycosyltransferase</fullName>
    </submittedName>
</protein>
<dbReference type="InterPro" id="IPR001296">
    <property type="entry name" value="Glyco_trans_1"/>
</dbReference>
<proteinExistence type="predicted"/>
<dbReference type="Proteomes" id="UP001218895">
    <property type="component" value="Chromosome"/>
</dbReference>
<dbReference type="Gene3D" id="3.40.50.2000">
    <property type="entry name" value="Glycogen Phosphorylase B"/>
    <property type="match status" value="1"/>
</dbReference>
<gene>
    <name evidence="2" type="ORF">L1994_01650</name>
</gene>
<name>A0AAF0FS57_9EURY</name>
<organism evidence="2 3">
    <name type="scientific">Methanomicrobium antiquum</name>
    <dbReference type="NCBI Taxonomy" id="487686"/>
    <lineage>
        <taxon>Archaea</taxon>
        <taxon>Methanobacteriati</taxon>
        <taxon>Methanobacteriota</taxon>
        <taxon>Stenosarchaea group</taxon>
        <taxon>Methanomicrobia</taxon>
        <taxon>Methanomicrobiales</taxon>
        <taxon>Methanomicrobiaceae</taxon>
        <taxon>Methanomicrobium</taxon>
    </lineage>
</organism>
<evidence type="ECO:0000313" key="2">
    <source>
        <dbReference type="EMBL" id="WFN37126.1"/>
    </source>
</evidence>
<dbReference type="EMBL" id="CP091092">
    <property type="protein sequence ID" value="WFN37126.1"/>
    <property type="molecule type" value="Genomic_DNA"/>
</dbReference>
<keyword evidence="3" id="KW-1185">Reference proteome</keyword>